<organism evidence="1 2">
    <name type="scientific">Jejuia pallidilutea</name>
    <dbReference type="NCBI Taxonomy" id="504487"/>
    <lineage>
        <taxon>Bacteria</taxon>
        <taxon>Pseudomonadati</taxon>
        <taxon>Bacteroidota</taxon>
        <taxon>Flavobacteriia</taxon>
        <taxon>Flavobacteriales</taxon>
        <taxon>Flavobacteriaceae</taxon>
        <taxon>Jejuia</taxon>
    </lineage>
</organism>
<name>A0A090WPJ2_9FLAO</name>
<accession>A0A090WPJ2</accession>
<evidence type="ECO:0000313" key="1">
    <source>
        <dbReference type="EMBL" id="GAL69357.1"/>
    </source>
</evidence>
<gene>
    <name evidence="1" type="ORF">JCM19302_4086</name>
</gene>
<comment type="caution">
    <text evidence="1">The sequence shown here is derived from an EMBL/GenBank/DDBJ whole genome shotgun (WGS) entry which is preliminary data.</text>
</comment>
<sequence>MGGISNKYERVALKEYQKALKKNGYNKTLIFFFGVIKKGMLKLKKS</sequence>
<proteinExistence type="predicted"/>
<dbReference type="Proteomes" id="UP000029646">
    <property type="component" value="Unassembled WGS sequence"/>
</dbReference>
<reference evidence="1 2" key="1">
    <citation type="journal article" date="2014" name="Genome Announc.">
        <title>Draft Genome Sequence of Marine Flavobacterium Jejuia pallidilutea Strain 11shimoA1 and Pigmentation Mutants.</title>
        <authorList>
            <person name="Takatani N."/>
            <person name="Nakanishi M."/>
            <person name="Meirelles P."/>
            <person name="Mino S."/>
            <person name="Suda W."/>
            <person name="Oshima K."/>
            <person name="Hattori M."/>
            <person name="Ohkuma M."/>
            <person name="Hosokawa M."/>
            <person name="Miyashita K."/>
            <person name="Thompson F.L."/>
            <person name="Niwa A."/>
            <person name="Sawabe T."/>
            <person name="Sawabe T."/>
        </authorList>
    </citation>
    <scope>NUCLEOTIDE SEQUENCE [LARGE SCALE GENOMIC DNA]</scope>
    <source>
        <strain evidence="2">JCM19302</strain>
    </source>
</reference>
<dbReference type="AlphaFoldDB" id="A0A090WPJ2"/>
<protein>
    <submittedName>
        <fullName evidence="1">Uncharacterized protein</fullName>
    </submittedName>
</protein>
<dbReference type="EMBL" id="BBNS01000001">
    <property type="protein sequence ID" value="GAL69357.1"/>
    <property type="molecule type" value="Genomic_DNA"/>
</dbReference>
<evidence type="ECO:0000313" key="2">
    <source>
        <dbReference type="Proteomes" id="UP000029646"/>
    </source>
</evidence>